<keyword evidence="2" id="KW-0805">Transcription regulation</keyword>
<dbReference type="InterPro" id="IPR013325">
    <property type="entry name" value="RNA_pol_sigma_r2"/>
</dbReference>
<dbReference type="AlphaFoldDB" id="A0A7W9SV35"/>
<dbReference type="PANTHER" id="PTHR43133:SF51">
    <property type="entry name" value="RNA POLYMERASE SIGMA FACTOR"/>
    <property type="match status" value="1"/>
</dbReference>
<dbReference type="SUPFAM" id="SSF88659">
    <property type="entry name" value="Sigma3 and sigma4 domains of RNA polymerase sigma factors"/>
    <property type="match status" value="1"/>
</dbReference>
<dbReference type="GO" id="GO:0016987">
    <property type="term" value="F:sigma factor activity"/>
    <property type="evidence" value="ECO:0007669"/>
    <property type="project" value="UniProtKB-KW"/>
</dbReference>
<accession>A0A7W9SV35</accession>
<sequence>MQEDAALVVYATLGSIRAFDELIRRYRGPITLAAEQVVKSRAIAEEVAQETFLAAFKALPTLEAPGAVGGWLRAIARNLALKTLQRERRCTATDDLEALVRTASHELAIPPDWIARIEQEVIFQALQKLPQDQQEVLYLAAYEDWSVARIAEYLSVPEATVRGRLYRARQAVRQHYSLQEELP</sequence>
<dbReference type="PANTHER" id="PTHR43133">
    <property type="entry name" value="RNA POLYMERASE ECF-TYPE SIGMA FACTO"/>
    <property type="match status" value="1"/>
</dbReference>
<feature type="domain" description="RNA polymerase sigma factor 70 region 4 type 2" evidence="6">
    <location>
        <begin position="122"/>
        <end position="171"/>
    </location>
</feature>
<name>A0A7W9SV35_ARMRO</name>
<dbReference type="CDD" id="cd06171">
    <property type="entry name" value="Sigma70_r4"/>
    <property type="match status" value="1"/>
</dbReference>
<evidence type="ECO:0000313" key="8">
    <source>
        <dbReference type="Proteomes" id="UP000520814"/>
    </source>
</evidence>
<dbReference type="InterPro" id="IPR039425">
    <property type="entry name" value="RNA_pol_sigma-70-like"/>
</dbReference>
<dbReference type="InterPro" id="IPR013324">
    <property type="entry name" value="RNA_pol_sigma_r3/r4-like"/>
</dbReference>
<dbReference type="InterPro" id="IPR007627">
    <property type="entry name" value="RNA_pol_sigma70_r2"/>
</dbReference>
<dbReference type="InterPro" id="IPR036388">
    <property type="entry name" value="WH-like_DNA-bd_sf"/>
</dbReference>
<dbReference type="Pfam" id="PF08281">
    <property type="entry name" value="Sigma70_r4_2"/>
    <property type="match status" value="1"/>
</dbReference>
<dbReference type="Gene3D" id="1.10.10.10">
    <property type="entry name" value="Winged helix-like DNA-binding domain superfamily/Winged helix DNA-binding domain"/>
    <property type="match status" value="1"/>
</dbReference>
<evidence type="ECO:0000259" key="6">
    <source>
        <dbReference type="Pfam" id="PF08281"/>
    </source>
</evidence>
<evidence type="ECO:0000256" key="1">
    <source>
        <dbReference type="ARBA" id="ARBA00010641"/>
    </source>
</evidence>
<feature type="domain" description="RNA polymerase sigma-70 region 2" evidence="5">
    <location>
        <begin position="22"/>
        <end position="89"/>
    </location>
</feature>
<dbReference type="GO" id="GO:0003677">
    <property type="term" value="F:DNA binding"/>
    <property type="evidence" value="ECO:0007669"/>
    <property type="project" value="InterPro"/>
</dbReference>
<dbReference type="EMBL" id="JACHGW010000004">
    <property type="protein sequence ID" value="MBB6052588.1"/>
    <property type="molecule type" value="Genomic_DNA"/>
</dbReference>
<proteinExistence type="inferred from homology"/>
<dbReference type="NCBIfam" id="TIGR02937">
    <property type="entry name" value="sigma70-ECF"/>
    <property type="match status" value="1"/>
</dbReference>
<protein>
    <submittedName>
        <fullName evidence="7">RNA polymerase sigma-70 factor (ECF subfamily)</fullName>
    </submittedName>
</protein>
<organism evidence="7 8">
    <name type="scientific">Armatimonas rosea</name>
    <dbReference type="NCBI Taxonomy" id="685828"/>
    <lineage>
        <taxon>Bacteria</taxon>
        <taxon>Bacillati</taxon>
        <taxon>Armatimonadota</taxon>
        <taxon>Armatimonadia</taxon>
        <taxon>Armatimonadales</taxon>
        <taxon>Armatimonadaceae</taxon>
        <taxon>Armatimonas</taxon>
    </lineage>
</organism>
<comment type="similarity">
    <text evidence="1">Belongs to the sigma-70 factor family. ECF subfamily.</text>
</comment>
<keyword evidence="8" id="KW-1185">Reference proteome</keyword>
<gene>
    <name evidence="7" type="ORF">HNQ39_004409</name>
</gene>
<dbReference type="RefSeq" id="WP_184201896.1">
    <property type="nucleotide sequence ID" value="NZ_JACHGW010000004.1"/>
</dbReference>
<keyword evidence="4" id="KW-0804">Transcription</keyword>
<reference evidence="7 8" key="1">
    <citation type="submission" date="2020-08" db="EMBL/GenBank/DDBJ databases">
        <title>Genomic Encyclopedia of Type Strains, Phase IV (KMG-IV): sequencing the most valuable type-strain genomes for metagenomic binning, comparative biology and taxonomic classification.</title>
        <authorList>
            <person name="Goeker M."/>
        </authorList>
    </citation>
    <scope>NUCLEOTIDE SEQUENCE [LARGE SCALE GENOMIC DNA]</scope>
    <source>
        <strain evidence="7 8">DSM 23562</strain>
    </source>
</reference>
<evidence type="ECO:0000256" key="4">
    <source>
        <dbReference type="ARBA" id="ARBA00023163"/>
    </source>
</evidence>
<dbReference type="Gene3D" id="1.10.1740.10">
    <property type="match status" value="1"/>
</dbReference>
<keyword evidence="3" id="KW-0731">Sigma factor</keyword>
<evidence type="ECO:0000259" key="5">
    <source>
        <dbReference type="Pfam" id="PF04542"/>
    </source>
</evidence>
<dbReference type="Pfam" id="PF04542">
    <property type="entry name" value="Sigma70_r2"/>
    <property type="match status" value="1"/>
</dbReference>
<evidence type="ECO:0000256" key="3">
    <source>
        <dbReference type="ARBA" id="ARBA00023082"/>
    </source>
</evidence>
<evidence type="ECO:0000313" key="7">
    <source>
        <dbReference type="EMBL" id="MBB6052588.1"/>
    </source>
</evidence>
<dbReference type="SUPFAM" id="SSF88946">
    <property type="entry name" value="Sigma2 domain of RNA polymerase sigma factors"/>
    <property type="match status" value="1"/>
</dbReference>
<dbReference type="InterPro" id="IPR014284">
    <property type="entry name" value="RNA_pol_sigma-70_dom"/>
</dbReference>
<dbReference type="Proteomes" id="UP000520814">
    <property type="component" value="Unassembled WGS sequence"/>
</dbReference>
<dbReference type="InterPro" id="IPR013249">
    <property type="entry name" value="RNA_pol_sigma70_r4_t2"/>
</dbReference>
<dbReference type="GO" id="GO:0006352">
    <property type="term" value="P:DNA-templated transcription initiation"/>
    <property type="evidence" value="ECO:0007669"/>
    <property type="project" value="InterPro"/>
</dbReference>
<comment type="caution">
    <text evidence="7">The sequence shown here is derived from an EMBL/GenBank/DDBJ whole genome shotgun (WGS) entry which is preliminary data.</text>
</comment>
<evidence type="ECO:0000256" key="2">
    <source>
        <dbReference type="ARBA" id="ARBA00023015"/>
    </source>
</evidence>